<keyword evidence="3" id="KW-0865">Zymogen</keyword>
<dbReference type="GO" id="GO:0036374">
    <property type="term" value="F:glutathione hydrolase activity"/>
    <property type="evidence" value="ECO:0007669"/>
    <property type="project" value="InterPro"/>
</dbReference>
<dbReference type="GO" id="GO:0006751">
    <property type="term" value="P:glutathione catabolic process"/>
    <property type="evidence" value="ECO:0007669"/>
    <property type="project" value="InterPro"/>
</dbReference>
<evidence type="ECO:0000256" key="1">
    <source>
        <dbReference type="ARBA" id="ARBA00022679"/>
    </source>
</evidence>
<evidence type="ECO:0000256" key="2">
    <source>
        <dbReference type="ARBA" id="ARBA00022801"/>
    </source>
</evidence>
<dbReference type="NCBIfam" id="TIGR00066">
    <property type="entry name" value="g_glut_trans"/>
    <property type="match status" value="1"/>
</dbReference>
<dbReference type="PANTHER" id="PTHR43199:SF1">
    <property type="entry name" value="GLUTATHIONE HYDROLASE PROENZYME"/>
    <property type="match status" value="1"/>
</dbReference>
<dbReference type="Pfam" id="PF01019">
    <property type="entry name" value="G_glu_transpept"/>
    <property type="match status" value="1"/>
</dbReference>
<evidence type="ECO:0008006" key="6">
    <source>
        <dbReference type="Google" id="ProtNLM"/>
    </source>
</evidence>
<evidence type="ECO:0000313" key="5">
    <source>
        <dbReference type="EMBL" id="SUZ62855.1"/>
    </source>
</evidence>
<dbReference type="EMBL" id="UINC01000892">
    <property type="protein sequence ID" value="SUZ62855.1"/>
    <property type="molecule type" value="Genomic_DNA"/>
</dbReference>
<keyword evidence="2" id="KW-0378">Hydrolase</keyword>
<dbReference type="InterPro" id="IPR043138">
    <property type="entry name" value="GGT_lsub"/>
</dbReference>
<dbReference type="Gene3D" id="1.10.246.130">
    <property type="match status" value="1"/>
</dbReference>
<reference evidence="5" key="1">
    <citation type="submission" date="2018-05" db="EMBL/GenBank/DDBJ databases">
        <authorList>
            <person name="Lanie J.A."/>
            <person name="Ng W.-L."/>
            <person name="Kazmierczak K.M."/>
            <person name="Andrzejewski T.M."/>
            <person name="Davidsen T.M."/>
            <person name="Wayne K.J."/>
            <person name="Tettelin H."/>
            <person name="Glass J.I."/>
            <person name="Rusch D."/>
            <person name="Podicherti R."/>
            <person name="Tsui H.-C.T."/>
            <person name="Winkler M.E."/>
        </authorList>
    </citation>
    <scope>NUCLEOTIDE SEQUENCE</scope>
</reference>
<dbReference type="InterPro" id="IPR029055">
    <property type="entry name" value="Ntn_hydrolases_N"/>
</dbReference>
<dbReference type="GO" id="GO:0016746">
    <property type="term" value="F:acyltransferase activity"/>
    <property type="evidence" value="ECO:0007669"/>
    <property type="project" value="UniProtKB-KW"/>
</dbReference>
<evidence type="ECO:0000256" key="4">
    <source>
        <dbReference type="ARBA" id="ARBA00023315"/>
    </source>
</evidence>
<dbReference type="AlphaFoldDB" id="A0A381P7E3"/>
<keyword evidence="1" id="KW-0808">Transferase</keyword>
<dbReference type="InterPro" id="IPR051792">
    <property type="entry name" value="GGT_bact"/>
</dbReference>
<name>A0A381P7E3_9ZZZZ</name>
<dbReference type="PANTHER" id="PTHR43199">
    <property type="entry name" value="GLUTATHIONE HYDROLASE"/>
    <property type="match status" value="1"/>
</dbReference>
<protein>
    <recommendedName>
        <fullName evidence="6">Gamma-glutamyltransferase</fullName>
    </recommendedName>
</protein>
<dbReference type="Gene3D" id="3.60.20.40">
    <property type="match status" value="1"/>
</dbReference>
<evidence type="ECO:0000256" key="3">
    <source>
        <dbReference type="ARBA" id="ARBA00023145"/>
    </source>
</evidence>
<dbReference type="PRINTS" id="PR01210">
    <property type="entry name" value="GGTRANSPTASE"/>
</dbReference>
<dbReference type="InterPro" id="IPR000101">
    <property type="entry name" value="GGT_peptidase"/>
</dbReference>
<gene>
    <name evidence="5" type="ORF">METZ01_LOCUS15709</name>
</gene>
<accession>A0A381P7E3</accession>
<organism evidence="5">
    <name type="scientific">marine metagenome</name>
    <dbReference type="NCBI Taxonomy" id="408172"/>
    <lineage>
        <taxon>unclassified sequences</taxon>
        <taxon>metagenomes</taxon>
        <taxon>ecological metagenomes</taxon>
    </lineage>
</organism>
<dbReference type="SUPFAM" id="SSF56235">
    <property type="entry name" value="N-terminal nucleophile aminohydrolases (Ntn hydrolases)"/>
    <property type="match status" value="1"/>
</dbReference>
<proteinExistence type="predicted"/>
<sequence>MKRFTFVIAVLVGASVVLLQAGGQPIRARNGMVVSQSEIASQVGVDALEDGGTAVDAAVATAFALAVTHPTAGNIGGGGFLVHRAASGDAVAYDFRESAPAAATPTMWFENEEYSFERHHLSHLSVGVPGTVAGLHLAWEEHGTLPWSRLVEPAIALAEDGFTVTHDFSASLKQALQRIQIYPASVAQFSKHGVPYEAGETFRQPDLARTLQRIADLGPAGFYEGETARLLAQEMAANGGLITEDDLKAYRAIKREPIRGTYRGYEIISMPPPSSGGIVLVEMLNMLEGYDLVSSGFQSARTIHLMTEAMRRGYADRALYLGDPDFNPEMPVTRLISKSHATDLRDSIDEEHASISSPTSFTWPSESPETTHFSVVDAARNAVSLTYTLEFGYGSGIVVPGAGFLLNNEMGDFNAGPDITNANGLIGTEPNLAEPYKRMLSSMTPTILTKDGQLFMVTGTPGGRTIINTVLQTILNVVDFGMNAQEATDAPRFHHQWLPDRISYERLGFSADTIALLEARGHTLQARNGGQGTAQLIVFDVERNLLEGGLDRRRPDGGAVGTDR</sequence>
<dbReference type="InterPro" id="IPR043137">
    <property type="entry name" value="GGT_ssub_C"/>
</dbReference>
<keyword evidence="4" id="KW-0012">Acyltransferase</keyword>